<dbReference type="Gene3D" id="3.20.20.80">
    <property type="entry name" value="Glycosidases"/>
    <property type="match status" value="1"/>
</dbReference>
<dbReference type="InterPro" id="IPR033453">
    <property type="entry name" value="Glyco_hydro_30_TIM-barrel"/>
</dbReference>
<keyword evidence="6" id="KW-0746">Sphingolipid metabolism</keyword>
<dbReference type="PANTHER" id="PTHR11069:SF23">
    <property type="entry name" value="LYSOSOMAL ACID GLUCOSYLCERAMIDASE"/>
    <property type="match status" value="1"/>
</dbReference>
<dbReference type="Pfam" id="PF02055">
    <property type="entry name" value="Glyco_hydro_30"/>
    <property type="match status" value="1"/>
</dbReference>
<dbReference type="GO" id="GO:0004348">
    <property type="term" value="F:glucosylceramidase activity"/>
    <property type="evidence" value="ECO:0007669"/>
    <property type="project" value="UniProtKB-EC"/>
</dbReference>
<comment type="similarity">
    <text evidence="2 6">Belongs to the glycosyl hydrolase 30 family.</text>
</comment>
<keyword evidence="5 6" id="KW-0378">Hydrolase</keyword>
<evidence type="ECO:0000313" key="8">
    <source>
        <dbReference type="EMBL" id="KHJ93311.1"/>
    </source>
</evidence>
<dbReference type="EMBL" id="KN550836">
    <property type="protein sequence ID" value="KHJ93311.1"/>
    <property type="molecule type" value="Genomic_DNA"/>
</dbReference>
<evidence type="ECO:0000259" key="7">
    <source>
        <dbReference type="Pfam" id="PF02055"/>
    </source>
</evidence>
<keyword evidence="4" id="KW-0732">Signal</keyword>
<dbReference type="OrthoDB" id="5825086at2759"/>
<dbReference type="EC" id="3.2.1.45" evidence="3 6"/>
<keyword evidence="6" id="KW-0443">Lipid metabolism</keyword>
<name>A0A0B1TAY7_OESDE</name>
<evidence type="ECO:0000256" key="5">
    <source>
        <dbReference type="ARBA" id="ARBA00022801"/>
    </source>
</evidence>
<evidence type="ECO:0000256" key="4">
    <source>
        <dbReference type="ARBA" id="ARBA00022729"/>
    </source>
</evidence>
<evidence type="ECO:0000256" key="6">
    <source>
        <dbReference type="RuleBase" id="RU361188"/>
    </source>
</evidence>
<protein>
    <recommendedName>
        <fullName evidence="3 6">Glucosylceramidase</fullName>
        <ecNumber evidence="3 6">3.2.1.45</ecNumber>
    </recommendedName>
</protein>
<evidence type="ECO:0000256" key="2">
    <source>
        <dbReference type="ARBA" id="ARBA00005382"/>
    </source>
</evidence>
<dbReference type="Proteomes" id="UP000053660">
    <property type="component" value="Unassembled WGS sequence"/>
</dbReference>
<comment type="catalytic activity">
    <reaction evidence="1">
        <text>a beta-D-glucosyl-(1&lt;-&gt;1')-N-acylsphing-4-enine + H2O = an N-acylsphing-4-enine + D-glucose</text>
        <dbReference type="Rhea" id="RHEA:13269"/>
        <dbReference type="ChEBI" id="CHEBI:4167"/>
        <dbReference type="ChEBI" id="CHEBI:15377"/>
        <dbReference type="ChEBI" id="CHEBI:22801"/>
        <dbReference type="ChEBI" id="CHEBI:52639"/>
        <dbReference type="EC" id="3.2.1.45"/>
    </reaction>
    <physiologicalReaction direction="left-to-right" evidence="1">
        <dbReference type="Rhea" id="RHEA:13270"/>
    </physiologicalReaction>
</comment>
<dbReference type="PANTHER" id="PTHR11069">
    <property type="entry name" value="GLUCOSYLCERAMIDASE"/>
    <property type="match status" value="1"/>
</dbReference>
<dbReference type="InterPro" id="IPR001139">
    <property type="entry name" value="Glyco_hydro_30"/>
</dbReference>
<dbReference type="AlphaFoldDB" id="A0A0B1TAY7"/>
<evidence type="ECO:0000256" key="1">
    <source>
        <dbReference type="ARBA" id="ARBA00001013"/>
    </source>
</evidence>
<dbReference type="InterPro" id="IPR017853">
    <property type="entry name" value="GH"/>
</dbReference>
<keyword evidence="6" id="KW-0326">Glycosidase</keyword>
<evidence type="ECO:0000313" key="9">
    <source>
        <dbReference type="Proteomes" id="UP000053660"/>
    </source>
</evidence>
<feature type="domain" description="Glycosyl hydrolase family 30 TIM-barrel" evidence="7">
    <location>
        <begin position="74"/>
        <end position="384"/>
    </location>
</feature>
<organism evidence="8 9">
    <name type="scientific">Oesophagostomum dentatum</name>
    <name type="common">Nodular worm</name>
    <dbReference type="NCBI Taxonomy" id="61180"/>
    <lineage>
        <taxon>Eukaryota</taxon>
        <taxon>Metazoa</taxon>
        <taxon>Ecdysozoa</taxon>
        <taxon>Nematoda</taxon>
        <taxon>Chromadorea</taxon>
        <taxon>Rhabditida</taxon>
        <taxon>Rhabditina</taxon>
        <taxon>Rhabditomorpha</taxon>
        <taxon>Strongyloidea</taxon>
        <taxon>Strongylidae</taxon>
        <taxon>Oesophagostomum</taxon>
    </lineage>
</organism>
<dbReference type="PRINTS" id="PR00843">
    <property type="entry name" value="GLHYDRLASE30"/>
</dbReference>
<sequence>MPAARRHHIGDFTASFAPLIHLIESPGVLGYDEVQLYTSSEDGDRVLRTTLSFDTAATSSNRIHIESEVYHQQIIGFGSTFSDASALVVNQLSNAAKQNAIDAYFSPKGAEYTLGRVPMGTTDFSTRQYSYDEVSDDFDLEHFSLADEDLKYKIPLMKAAKEVSNIDISLFGSPWLAPSWMRDFANGRMALKGESNGKYYDTWAKYYVKFVEAYNTQNVDLWGLSVQNEPNAGYGRLANLPNFTMAYTPQLQRDFIKFNLGPALQSNNITKDLKLIIMDDQRDFASIWADAIFGDEEANSYSDGIGVQWYSDSAYSTAALGSIHKKHPSKFIIGTEAGFGFNKEIAGCWDRAEQYAYDIISDVNKFVAGWVDMNLFVDSNGGPNQSWT</sequence>
<dbReference type="SUPFAM" id="SSF51445">
    <property type="entry name" value="(Trans)glycosidases"/>
    <property type="match status" value="1"/>
</dbReference>
<dbReference type="GO" id="GO:0016020">
    <property type="term" value="C:membrane"/>
    <property type="evidence" value="ECO:0007669"/>
    <property type="project" value="GOC"/>
</dbReference>
<gene>
    <name evidence="8" type="ORF">OESDEN_06781</name>
</gene>
<evidence type="ECO:0000256" key="3">
    <source>
        <dbReference type="ARBA" id="ARBA00012658"/>
    </source>
</evidence>
<reference evidence="8 9" key="1">
    <citation type="submission" date="2014-03" db="EMBL/GenBank/DDBJ databases">
        <title>Draft genome of the hookworm Oesophagostomum dentatum.</title>
        <authorList>
            <person name="Mitreva M."/>
        </authorList>
    </citation>
    <scope>NUCLEOTIDE SEQUENCE [LARGE SCALE GENOMIC DNA]</scope>
    <source>
        <strain evidence="8 9">OD-Hann</strain>
    </source>
</reference>
<keyword evidence="9" id="KW-1185">Reference proteome</keyword>
<proteinExistence type="inferred from homology"/>
<accession>A0A0B1TAY7</accession>
<dbReference type="GO" id="GO:0006680">
    <property type="term" value="P:glucosylceramide catabolic process"/>
    <property type="evidence" value="ECO:0007669"/>
    <property type="project" value="TreeGrafter"/>
</dbReference>